<evidence type="ECO:0000313" key="1">
    <source>
        <dbReference type="EMBL" id="KAA6361517.1"/>
    </source>
</evidence>
<gene>
    <name evidence="1" type="ORF">EZS28_042956</name>
</gene>
<dbReference type="AlphaFoldDB" id="A0A5J4TTF6"/>
<evidence type="ECO:0000313" key="2">
    <source>
        <dbReference type="Proteomes" id="UP000324800"/>
    </source>
</evidence>
<sequence length="136" mass="16152">MNSPYLRVYILNLLEAPSTWSRDWIYKGGKHYFANKWDNSLTDPKSSYYVVTFYRVDSRVISIQYVYENQAAQDPRDREGDRDLIAHIGYNFLGWGAVFTNITDDLDVWGIYQNKITGEDEQSLFYNNNFQDFNFR</sequence>
<name>A0A5J4TTF6_9EUKA</name>
<organism evidence="1 2">
    <name type="scientific">Streblomastix strix</name>
    <dbReference type="NCBI Taxonomy" id="222440"/>
    <lineage>
        <taxon>Eukaryota</taxon>
        <taxon>Metamonada</taxon>
        <taxon>Preaxostyla</taxon>
        <taxon>Oxymonadida</taxon>
        <taxon>Streblomastigidae</taxon>
        <taxon>Streblomastix</taxon>
    </lineage>
</organism>
<reference evidence="1 2" key="1">
    <citation type="submission" date="2019-03" db="EMBL/GenBank/DDBJ databases">
        <title>Single cell metagenomics reveals metabolic interactions within the superorganism composed of flagellate Streblomastix strix and complex community of Bacteroidetes bacteria on its surface.</title>
        <authorList>
            <person name="Treitli S.C."/>
            <person name="Kolisko M."/>
            <person name="Husnik F."/>
            <person name="Keeling P."/>
            <person name="Hampl V."/>
        </authorList>
    </citation>
    <scope>NUCLEOTIDE SEQUENCE [LARGE SCALE GENOMIC DNA]</scope>
    <source>
        <strain evidence="1">ST1C</strain>
    </source>
</reference>
<proteinExistence type="predicted"/>
<protein>
    <submittedName>
        <fullName evidence="1">Uncharacterized protein</fullName>
    </submittedName>
</protein>
<dbReference type="EMBL" id="SNRW01025427">
    <property type="protein sequence ID" value="KAA6361517.1"/>
    <property type="molecule type" value="Genomic_DNA"/>
</dbReference>
<accession>A0A5J4TTF6</accession>
<comment type="caution">
    <text evidence="1">The sequence shown here is derived from an EMBL/GenBank/DDBJ whole genome shotgun (WGS) entry which is preliminary data.</text>
</comment>
<dbReference type="Proteomes" id="UP000324800">
    <property type="component" value="Unassembled WGS sequence"/>
</dbReference>